<accession>A0A120AFS5</accession>
<dbReference type="AlphaFoldDB" id="A0A120AFS5"/>
<evidence type="ECO:0000313" key="1">
    <source>
        <dbReference type="EMBL" id="KWS03453.1"/>
    </source>
</evidence>
<reference evidence="1 2" key="1">
    <citation type="journal article" date="2014" name="Genome Announc.">
        <title>Draft Genome Sequence of Lysobacter capsici AZ78, a Bacterium Antagonistic to Plant-Pathogenic Oomycetes.</title>
        <authorList>
            <person name="Puopolo G."/>
            <person name="Sonego P."/>
            <person name="Engelen K."/>
            <person name="Pertot I."/>
        </authorList>
    </citation>
    <scope>NUCLEOTIDE SEQUENCE [LARGE SCALE GENOMIC DNA]</scope>
    <source>
        <strain evidence="1 2">AZ78</strain>
    </source>
</reference>
<name>A0A120AFS5_9GAMM</name>
<sequence length="121" mass="13434">MYFHAPRIGEYAHRCDQVKAQVMVNNDALVSAVAVLDGKALPRPARLTSRCFDPFPDGDEDRKHPGPYHAAADGYWLLLPPLAPGKHRLVIGANYGNDTDADFGRMIQNFEYELQIGEPAI</sequence>
<keyword evidence="2" id="KW-1185">Reference proteome</keyword>
<organism evidence="1 2">
    <name type="scientific">Lysobacter capsici AZ78</name>
    <dbReference type="NCBI Taxonomy" id="1444315"/>
    <lineage>
        <taxon>Bacteria</taxon>
        <taxon>Pseudomonadati</taxon>
        <taxon>Pseudomonadota</taxon>
        <taxon>Gammaproteobacteria</taxon>
        <taxon>Lysobacterales</taxon>
        <taxon>Lysobacteraceae</taxon>
        <taxon>Lysobacter</taxon>
    </lineage>
</organism>
<gene>
    <name evidence="1" type="ORF">AZ78_1000</name>
</gene>
<protein>
    <submittedName>
        <fullName evidence="1">Uncharacterized protein</fullName>
    </submittedName>
</protein>
<dbReference type="EMBL" id="JAJA02000001">
    <property type="protein sequence ID" value="KWS03453.1"/>
    <property type="molecule type" value="Genomic_DNA"/>
</dbReference>
<comment type="caution">
    <text evidence="1">The sequence shown here is derived from an EMBL/GenBank/DDBJ whole genome shotgun (WGS) entry which is preliminary data.</text>
</comment>
<evidence type="ECO:0000313" key="2">
    <source>
        <dbReference type="Proteomes" id="UP000023435"/>
    </source>
</evidence>
<proteinExistence type="predicted"/>
<dbReference type="Proteomes" id="UP000023435">
    <property type="component" value="Unassembled WGS sequence"/>
</dbReference>